<accession>A0A4S4KGB9</accession>
<dbReference type="CDD" id="cd09141">
    <property type="entry name" value="PLDc_vPLD1_2_yPLD_like_2"/>
    <property type="match status" value="1"/>
</dbReference>
<feature type="domain" description="PLD phosphodiesterase" evidence="6">
    <location>
        <begin position="612"/>
        <end position="639"/>
    </location>
</feature>
<sequence length="718" mass="82687">MSFFREFIEKIPEAVTHTSDTIEGILNPNRRHDTSQERKEDEIRAQICAAHRFDSFARQRTGNFLKWHVDGHDYMYALSEILDKAKECIFILDWWLTPELYLRRPPAYYPEWRLDRLLQRKAQEGVHIYVVVYKEVLVLCFTSLLRLIYSNEPKLLTEGHSNNVYELFPHQNNHRVCIGGLDLCFGRWDTHTHPLADVHPTDFSRTLFPGQDYNNSRILDFQHVDKFASNALSVLDTPRMPWHDIHMTIAGDVVLDIVQHFVERWNEIKKRKYKDDDRYDWLALPHNVNAAPNEAVVRHPHREAWHAIGRRFRQRFHLSEGEESEEDPERYPRPPTGTCHVQAIRSVSDWSHGVLTEHSIQNAYSQLIMEANHFIYIENQFFISNTVEDGPVKNHIARALVERIIRAARDGTNFKVVIVIPEVPGFAGNIKDETAIKTIMAAQYRTMNRGGHSIYEQVRKAGFDPELYIKFFHLRAYDRINAPNPSFISKMEKNSGVSFHEAQVALARQWVGKPTPSIKAQDKVFIQIAAPTGEGVVITKDTEVKSEEVPLPRTVDEARRIIERFESGAEGLRGDKDVADTVSQHMLSDRTGLLEEKWLGTETEERDAYVSELLYIHSKVMIVDDRRVILGSANINDRSQKGDGDSEIALVVEDTDTLESTMDGKPYMAARFAATLRRELYKGIYPLHSSLFTHTHTHTHTHTTAHAFSTFAASEHLG</sequence>
<dbReference type="EC" id="3.1.4.4" evidence="1"/>
<dbReference type="OrthoDB" id="14911at2759"/>
<reference evidence="7 8" key="1">
    <citation type="submission" date="2019-02" db="EMBL/GenBank/DDBJ databases">
        <title>Genome sequencing of the rare red list fungi Phellinidium pouzarii.</title>
        <authorList>
            <person name="Buettner E."/>
            <person name="Kellner H."/>
        </authorList>
    </citation>
    <scope>NUCLEOTIDE SEQUENCE [LARGE SCALE GENOMIC DNA]</scope>
    <source>
        <strain evidence="7 8">DSM 108285</strain>
    </source>
</reference>
<evidence type="ECO:0000256" key="1">
    <source>
        <dbReference type="ARBA" id="ARBA00012027"/>
    </source>
</evidence>
<keyword evidence="2" id="KW-0677">Repeat</keyword>
<evidence type="ECO:0000256" key="3">
    <source>
        <dbReference type="ARBA" id="ARBA00022801"/>
    </source>
</evidence>
<dbReference type="InterPro" id="IPR016555">
    <property type="entry name" value="PLipase_D_euk"/>
</dbReference>
<keyword evidence="8" id="KW-1185">Reference proteome</keyword>
<dbReference type="InterPro" id="IPR015679">
    <property type="entry name" value="PLipase_D_fam"/>
</dbReference>
<dbReference type="Gene3D" id="3.30.870.10">
    <property type="entry name" value="Endonuclease Chain A"/>
    <property type="match status" value="3"/>
</dbReference>
<evidence type="ECO:0000256" key="2">
    <source>
        <dbReference type="ARBA" id="ARBA00022737"/>
    </source>
</evidence>
<evidence type="ECO:0000259" key="6">
    <source>
        <dbReference type="PROSITE" id="PS50035"/>
    </source>
</evidence>
<dbReference type="GO" id="GO:0035556">
    <property type="term" value="P:intracellular signal transduction"/>
    <property type="evidence" value="ECO:0007669"/>
    <property type="project" value="InterPro"/>
</dbReference>
<dbReference type="GO" id="GO:0004630">
    <property type="term" value="F:phospholipase D activity"/>
    <property type="evidence" value="ECO:0007669"/>
    <property type="project" value="UniProtKB-EC"/>
</dbReference>
<evidence type="ECO:0000256" key="5">
    <source>
        <dbReference type="ARBA" id="ARBA00023098"/>
    </source>
</evidence>
<gene>
    <name evidence="7" type="ORF">EW145_g7942</name>
</gene>
<protein>
    <recommendedName>
        <fullName evidence="1">phospholipase D</fullName>
        <ecNumber evidence="1">3.1.4.4</ecNumber>
    </recommendedName>
</protein>
<evidence type="ECO:0000313" key="7">
    <source>
        <dbReference type="EMBL" id="THG95529.1"/>
    </source>
</evidence>
<dbReference type="PANTHER" id="PTHR18896">
    <property type="entry name" value="PHOSPHOLIPASE D"/>
    <property type="match status" value="1"/>
</dbReference>
<name>A0A4S4KGB9_9AGAM</name>
<evidence type="ECO:0000313" key="8">
    <source>
        <dbReference type="Proteomes" id="UP000308199"/>
    </source>
</evidence>
<dbReference type="SMART" id="SM00155">
    <property type="entry name" value="PLDc"/>
    <property type="match status" value="1"/>
</dbReference>
<comment type="caution">
    <text evidence="7">The sequence shown here is derived from an EMBL/GenBank/DDBJ whole genome shotgun (WGS) entry which is preliminary data.</text>
</comment>
<dbReference type="PANTHER" id="PTHR18896:SF186">
    <property type="entry name" value="PHOSPHOLIPASE D"/>
    <property type="match status" value="1"/>
</dbReference>
<dbReference type="InterPro" id="IPR001736">
    <property type="entry name" value="PLipase_D/transphosphatidylase"/>
</dbReference>
<feature type="non-terminal residue" evidence="7">
    <location>
        <position position="718"/>
    </location>
</feature>
<keyword evidence="5" id="KW-0443">Lipid metabolism</keyword>
<dbReference type="PIRSF" id="PIRSF009376">
    <property type="entry name" value="Phospholipase_D_euk"/>
    <property type="match status" value="1"/>
</dbReference>
<dbReference type="AlphaFoldDB" id="A0A4S4KGB9"/>
<dbReference type="GO" id="GO:0006654">
    <property type="term" value="P:phosphatidic acid biosynthetic process"/>
    <property type="evidence" value="ECO:0007669"/>
    <property type="project" value="InterPro"/>
</dbReference>
<dbReference type="Pfam" id="PF00614">
    <property type="entry name" value="PLDc"/>
    <property type="match status" value="1"/>
</dbReference>
<dbReference type="Proteomes" id="UP000308199">
    <property type="component" value="Unassembled WGS sequence"/>
</dbReference>
<evidence type="ECO:0000256" key="4">
    <source>
        <dbReference type="ARBA" id="ARBA00022963"/>
    </source>
</evidence>
<proteinExistence type="predicted"/>
<keyword evidence="3" id="KW-0378">Hydrolase</keyword>
<dbReference type="EMBL" id="SGPK01000965">
    <property type="protein sequence ID" value="THG95529.1"/>
    <property type="molecule type" value="Genomic_DNA"/>
</dbReference>
<organism evidence="7 8">
    <name type="scientific">Phellinidium pouzarii</name>
    <dbReference type="NCBI Taxonomy" id="167371"/>
    <lineage>
        <taxon>Eukaryota</taxon>
        <taxon>Fungi</taxon>
        <taxon>Dikarya</taxon>
        <taxon>Basidiomycota</taxon>
        <taxon>Agaricomycotina</taxon>
        <taxon>Agaricomycetes</taxon>
        <taxon>Hymenochaetales</taxon>
        <taxon>Hymenochaetaceae</taxon>
        <taxon>Phellinidium</taxon>
    </lineage>
</organism>
<dbReference type="GO" id="GO:0009395">
    <property type="term" value="P:phospholipid catabolic process"/>
    <property type="evidence" value="ECO:0007669"/>
    <property type="project" value="TreeGrafter"/>
</dbReference>
<keyword evidence="4" id="KW-0442">Lipid degradation</keyword>
<dbReference type="SUPFAM" id="SSF56024">
    <property type="entry name" value="Phospholipase D/nuclease"/>
    <property type="match status" value="2"/>
</dbReference>
<dbReference type="PROSITE" id="PS50035">
    <property type="entry name" value="PLD"/>
    <property type="match status" value="1"/>
</dbReference>